<gene>
    <name evidence="1" type="ORF">HNQ79_004309</name>
</gene>
<dbReference type="AlphaFoldDB" id="A0A7X0LR66"/>
<evidence type="ECO:0000313" key="1">
    <source>
        <dbReference type="EMBL" id="MBB6437805.1"/>
    </source>
</evidence>
<sequence>MTGRRSQVKYTVEAKAVHDSLTADRRATVDHAVRVLSRDPFHKLATAQIGPNETYRKAYVAPGIVLEYVVVREAFVVVLLELFDESSYLIDESETAE</sequence>
<keyword evidence="2" id="KW-1185">Reference proteome</keyword>
<name>A0A7X0LR66_9ACTN</name>
<dbReference type="Proteomes" id="UP000540423">
    <property type="component" value="Unassembled WGS sequence"/>
</dbReference>
<dbReference type="EMBL" id="JACHEM010000011">
    <property type="protein sequence ID" value="MBB6437805.1"/>
    <property type="molecule type" value="Genomic_DNA"/>
</dbReference>
<organism evidence="1 2">
    <name type="scientific">Streptomyces candidus</name>
    <dbReference type="NCBI Taxonomy" id="67283"/>
    <lineage>
        <taxon>Bacteria</taxon>
        <taxon>Bacillati</taxon>
        <taxon>Actinomycetota</taxon>
        <taxon>Actinomycetes</taxon>
        <taxon>Kitasatosporales</taxon>
        <taxon>Streptomycetaceae</taxon>
        <taxon>Streptomyces</taxon>
    </lineage>
</organism>
<proteinExistence type="predicted"/>
<protein>
    <submittedName>
        <fullName evidence="1">Uncharacterized protein</fullName>
    </submittedName>
</protein>
<accession>A0A7X0LR66</accession>
<reference evidence="1 2" key="1">
    <citation type="submission" date="2020-08" db="EMBL/GenBank/DDBJ databases">
        <title>Genomic Encyclopedia of Type Strains, Phase IV (KMG-IV): sequencing the most valuable type-strain genomes for metagenomic binning, comparative biology and taxonomic classification.</title>
        <authorList>
            <person name="Goeker M."/>
        </authorList>
    </citation>
    <scope>NUCLEOTIDE SEQUENCE [LARGE SCALE GENOMIC DNA]</scope>
    <source>
        <strain evidence="1 2">DSM 40141</strain>
    </source>
</reference>
<comment type="caution">
    <text evidence="1">The sequence shown here is derived from an EMBL/GenBank/DDBJ whole genome shotgun (WGS) entry which is preliminary data.</text>
</comment>
<dbReference type="RefSeq" id="WP_185033438.1">
    <property type="nucleotide sequence ID" value="NZ_BNBN01000009.1"/>
</dbReference>
<evidence type="ECO:0000313" key="2">
    <source>
        <dbReference type="Proteomes" id="UP000540423"/>
    </source>
</evidence>